<name>A0A7C1JZD4_9CHLR</name>
<evidence type="ECO:0000259" key="4">
    <source>
        <dbReference type="Pfam" id="PF00465"/>
    </source>
</evidence>
<sequence length="439" mass="46666">MLVGTWSRCAPHKLCVCGPLASLASPTIILDSHYSKDERVEFSEFKMTTAYIVDRFPLLIVGSSALDALPDVLRRLRTQCVFLVSDQGMAAAGWVQRVYALLSPHWRVETFLAPPGEPRTATVDEGAAMARALGEGVAVVGLGGGTALDIAKLIAATAVSERPARDYLLCAHPYNGKLPGVMIPATSGTGAEVTRTCVLTDEQGRKSWAWGDELRPDVALLDPQVTTTLPRPLTVATGLDALVHAIEAATAQRANAIAQSFALQAIRLIAYALPVAAAEPAHLPARQQMQEAACLAGMAIDQCGTGIAHAIGHALGTTAHLPHAVAVAIAMQSTLAWSIETNEARYQPIAQAMQPGLSSLNLSDAFTALLQRLDFADVVRPLRNYVVEVDALLASMLSPENQPMRANNARVPDDAAMAELAQCTVQTWQAWQQATSNSA</sequence>
<dbReference type="Gene3D" id="1.20.1090.10">
    <property type="entry name" value="Dehydroquinate synthase-like - alpha domain"/>
    <property type="match status" value="1"/>
</dbReference>
<dbReference type="Pfam" id="PF25137">
    <property type="entry name" value="ADH_Fe_C"/>
    <property type="match status" value="1"/>
</dbReference>
<dbReference type="PANTHER" id="PTHR11496:SF102">
    <property type="entry name" value="ALCOHOL DEHYDROGENASE 4"/>
    <property type="match status" value="1"/>
</dbReference>
<gene>
    <name evidence="6" type="ORF">ENQ20_04870</name>
</gene>
<dbReference type="InterPro" id="IPR018211">
    <property type="entry name" value="ADH_Fe_CS"/>
</dbReference>
<proteinExistence type="inferred from homology"/>
<comment type="caution">
    <text evidence="6">The sequence shown here is derived from an EMBL/GenBank/DDBJ whole genome shotgun (WGS) entry which is preliminary data.</text>
</comment>
<protein>
    <submittedName>
        <fullName evidence="6">Iron-containing alcohol dehydrogenase</fullName>
    </submittedName>
</protein>
<evidence type="ECO:0000256" key="2">
    <source>
        <dbReference type="ARBA" id="ARBA00023002"/>
    </source>
</evidence>
<keyword evidence="3" id="KW-0520">NAD</keyword>
<reference evidence="6" key="1">
    <citation type="journal article" date="2020" name="mSystems">
        <title>Genome- and Community-Level Interaction Insights into Carbon Utilization and Element Cycling Functions of Hydrothermarchaeota in Hydrothermal Sediment.</title>
        <authorList>
            <person name="Zhou Z."/>
            <person name="Liu Y."/>
            <person name="Xu W."/>
            <person name="Pan J."/>
            <person name="Luo Z.H."/>
            <person name="Li M."/>
        </authorList>
    </citation>
    <scope>NUCLEOTIDE SEQUENCE [LARGE SCALE GENOMIC DNA]</scope>
    <source>
        <strain evidence="6">SpSt-289</strain>
    </source>
</reference>
<accession>A0A7C1JZD4</accession>
<dbReference type="InterPro" id="IPR039697">
    <property type="entry name" value="Alcohol_dehydrogenase_Fe"/>
</dbReference>
<dbReference type="SUPFAM" id="SSF56796">
    <property type="entry name" value="Dehydroquinate synthase-like"/>
    <property type="match status" value="1"/>
</dbReference>
<feature type="domain" description="Fe-containing alcohol dehydrogenase-like C-terminal" evidence="5">
    <location>
        <begin position="234"/>
        <end position="375"/>
    </location>
</feature>
<dbReference type="CDD" id="cd14863">
    <property type="entry name" value="Fe-ADH-like"/>
    <property type="match status" value="1"/>
</dbReference>
<dbReference type="Pfam" id="PF00465">
    <property type="entry name" value="Fe-ADH"/>
    <property type="match status" value="1"/>
</dbReference>
<dbReference type="PANTHER" id="PTHR11496">
    <property type="entry name" value="ALCOHOL DEHYDROGENASE"/>
    <property type="match status" value="1"/>
</dbReference>
<comment type="similarity">
    <text evidence="1">Belongs to the iron-containing alcohol dehydrogenase family.</text>
</comment>
<organism evidence="6">
    <name type="scientific">Caldilinea aerophila</name>
    <dbReference type="NCBI Taxonomy" id="133453"/>
    <lineage>
        <taxon>Bacteria</taxon>
        <taxon>Bacillati</taxon>
        <taxon>Chloroflexota</taxon>
        <taxon>Caldilineae</taxon>
        <taxon>Caldilineales</taxon>
        <taxon>Caldilineaceae</taxon>
        <taxon>Caldilinea</taxon>
    </lineage>
</organism>
<evidence type="ECO:0000256" key="1">
    <source>
        <dbReference type="ARBA" id="ARBA00007358"/>
    </source>
</evidence>
<dbReference type="EMBL" id="DSMG01000053">
    <property type="protein sequence ID" value="HDX30809.1"/>
    <property type="molecule type" value="Genomic_DNA"/>
</dbReference>
<dbReference type="GO" id="GO:0004022">
    <property type="term" value="F:alcohol dehydrogenase (NAD+) activity"/>
    <property type="evidence" value="ECO:0007669"/>
    <property type="project" value="TreeGrafter"/>
</dbReference>
<evidence type="ECO:0000259" key="5">
    <source>
        <dbReference type="Pfam" id="PF25137"/>
    </source>
</evidence>
<dbReference type="InterPro" id="IPR056798">
    <property type="entry name" value="ADH_Fe_C"/>
</dbReference>
<dbReference type="PROSITE" id="PS00913">
    <property type="entry name" value="ADH_IRON_1"/>
    <property type="match status" value="1"/>
</dbReference>
<evidence type="ECO:0000256" key="3">
    <source>
        <dbReference type="ARBA" id="ARBA00023027"/>
    </source>
</evidence>
<evidence type="ECO:0000313" key="6">
    <source>
        <dbReference type="EMBL" id="HDX30809.1"/>
    </source>
</evidence>
<feature type="domain" description="Alcohol dehydrogenase iron-type/glycerol dehydrogenase GldA" evidence="4">
    <location>
        <begin position="59"/>
        <end position="223"/>
    </location>
</feature>
<keyword evidence="2" id="KW-0560">Oxidoreductase</keyword>
<dbReference type="InterPro" id="IPR001670">
    <property type="entry name" value="ADH_Fe/GldA"/>
</dbReference>
<dbReference type="Gene3D" id="3.40.50.1970">
    <property type="match status" value="1"/>
</dbReference>
<dbReference type="GO" id="GO:0046872">
    <property type="term" value="F:metal ion binding"/>
    <property type="evidence" value="ECO:0007669"/>
    <property type="project" value="InterPro"/>
</dbReference>
<dbReference type="AlphaFoldDB" id="A0A7C1JZD4"/>